<dbReference type="OrthoDB" id="194139at2759"/>
<feature type="transmembrane region" description="Helical" evidence="5">
    <location>
        <begin position="170"/>
        <end position="189"/>
    </location>
</feature>
<organism evidence="6 7">
    <name type="scientific">Tolypocladium capitatum</name>
    <dbReference type="NCBI Taxonomy" id="45235"/>
    <lineage>
        <taxon>Eukaryota</taxon>
        <taxon>Fungi</taxon>
        <taxon>Dikarya</taxon>
        <taxon>Ascomycota</taxon>
        <taxon>Pezizomycotina</taxon>
        <taxon>Sordariomycetes</taxon>
        <taxon>Hypocreomycetidae</taxon>
        <taxon>Hypocreales</taxon>
        <taxon>Ophiocordycipitaceae</taxon>
        <taxon>Tolypocladium</taxon>
    </lineage>
</organism>
<name>A0A2K3QL40_9HYPO</name>
<feature type="transmembrane region" description="Helical" evidence="5">
    <location>
        <begin position="130"/>
        <end position="149"/>
    </location>
</feature>
<feature type="transmembrane region" description="Helical" evidence="5">
    <location>
        <begin position="88"/>
        <end position="110"/>
    </location>
</feature>
<comment type="subcellular location">
    <subcellularLocation>
        <location evidence="1">Membrane</location>
        <topology evidence="1">Multi-pass membrane protein</topology>
    </subcellularLocation>
</comment>
<dbReference type="InterPro" id="IPR036259">
    <property type="entry name" value="MFS_trans_sf"/>
</dbReference>
<proteinExistence type="predicted"/>
<reference evidence="6 7" key="1">
    <citation type="submission" date="2017-08" db="EMBL/GenBank/DDBJ databases">
        <title>Harnessing the power of phylogenomics to disentangle the directionality and signatures of interkingdom host jumping in the parasitic fungal genus Tolypocladium.</title>
        <authorList>
            <person name="Quandt C.A."/>
            <person name="Patterson W."/>
            <person name="Spatafora J.W."/>
        </authorList>
    </citation>
    <scope>NUCLEOTIDE SEQUENCE [LARGE SCALE GENOMIC DNA]</scope>
    <source>
        <strain evidence="6 7">CBS 113982</strain>
    </source>
</reference>
<evidence type="ECO:0000256" key="4">
    <source>
        <dbReference type="ARBA" id="ARBA00023136"/>
    </source>
</evidence>
<dbReference type="AlphaFoldDB" id="A0A2K3QL40"/>
<dbReference type="SUPFAM" id="SSF103473">
    <property type="entry name" value="MFS general substrate transporter"/>
    <property type="match status" value="1"/>
</dbReference>
<evidence type="ECO:0000256" key="2">
    <source>
        <dbReference type="ARBA" id="ARBA00022692"/>
    </source>
</evidence>
<evidence type="ECO:0008006" key="8">
    <source>
        <dbReference type="Google" id="ProtNLM"/>
    </source>
</evidence>
<gene>
    <name evidence="6" type="ORF">TCAP_01840</name>
</gene>
<accession>A0A2K3QL40</accession>
<dbReference type="Gene3D" id="1.20.1250.20">
    <property type="entry name" value="MFS general substrate transporter like domains"/>
    <property type="match status" value="1"/>
</dbReference>
<evidence type="ECO:0000256" key="5">
    <source>
        <dbReference type="SAM" id="Phobius"/>
    </source>
</evidence>
<sequence length="301" mass="31965">MSADHQRRATWFQCVVGAVLSSQLVGPALAGHLIKSSIWFPLWVSMGLILAGGILIVIFMPETLPKKNTMVQDGHEGLGASPKTALRALFSVPAVYLLPGAVLAIPVASTQSDLLLRFMPIQFNWPLDKSALLISLRSVAMLVTLLIILPAASHLVGKWTAWSSLERDSAFARASTLLFLFGSFGLVMITKETLIILGIVVSALGSGFPTLCRSMLVATSGEHNAGSVFGILAVGEIVGFLACTVGIGLLFNVGLTSWIGLPFCLAMLVSLWVSVATWMFPISVASPQPGDSSDSEAERMV</sequence>
<feature type="transmembrane region" description="Helical" evidence="5">
    <location>
        <begin position="228"/>
        <end position="251"/>
    </location>
</feature>
<comment type="caution">
    <text evidence="6">The sequence shown here is derived from an EMBL/GenBank/DDBJ whole genome shotgun (WGS) entry which is preliminary data.</text>
</comment>
<dbReference type="PANTHER" id="PTHR23507:SF1">
    <property type="entry name" value="FI18259P1-RELATED"/>
    <property type="match status" value="1"/>
</dbReference>
<evidence type="ECO:0000313" key="6">
    <source>
        <dbReference type="EMBL" id="PNY28254.1"/>
    </source>
</evidence>
<dbReference type="GO" id="GO:0016020">
    <property type="term" value="C:membrane"/>
    <property type="evidence" value="ECO:0007669"/>
    <property type="project" value="UniProtKB-SubCell"/>
</dbReference>
<feature type="transmembrane region" description="Helical" evidence="5">
    <location>
        <begin position="257"/>
        <end position="280"/>
    </location>
</feature>
<feature type="transmembrane region" description="Helical" evidence="5">
    <location>
        <begin position="40"/>
        <end position="60"/>
    </location>
</feature>
<dbReference type="PANTHER" id="PTHR23507">
    <property type="entry name" value="ZGC:174356"/>
    <property type="match status" value="1"/>
</dbReference>
<protein>
    <recommendedName>
        <fullName evidence="8">Major facilitator superfamily (MFS) profile domain-containing protein</fullName>
    </recommendedName>
</protein>
<evidence type="ECO:0000256" key="3">
    <source>
        <dbReference type="ARBA" id="ARBA00022989"/>
    </source>
</evidence>
<dbReference type="GO" id="GO:0022857">
    <property type="term" value="F:transmembrane transporter activity"/>
    <property type="evidence" value="ECO:0007669"/>
    <property type="project" value="TreeGrafter"/>
</dbReference>
<keyword evidence="3 5" id="KW-1133">Transmembrane helix</keyword>
<dbReference type="EMBL" id="NRSZ01000284">
    <property type="protein sequence ID" value="PNY28254.1"/>
    <property type="molecule type" value="Genomic_DNA"/>
</dbReference>
<keyword evidence="2 5" id="KW-0812">Transmembrane</keyword>
<dbReference type="Proteomes" id="UP000236621">
    <property type="component" value="Unassembled WGS sequence"/>
</dbReference>
<evidence type="ECO:0000256" key="1">
    <source>
        <dbReference type="ARBA" id="ARBA00004141"/>
    </source>
</evidence>
<keyword evidence="4 5" id="KW-0472">Membrane</keyword>
<evidence type="ECO:0000313" key="7">
    <source>
        <dbReference type="Proteomes" id="UP000236621"/>
    </source>
</evidence>
<keyword evidence="7" id="KW-1185">Reference proteome</keyword>